<keyword evidence="3" id="KW-1185">Reference proteome</keyword>
<protein>
    <recommendedName>
        <fullName evidence="4">DUF3617 family protein</fullName>
    </recommendedName>
</protein>
<reference evidence="2" key="1">
    <citation type="journal article" date="2021" name="Front. Microbiol.">
        <title>Comprehensive Comparative Genomics and Phenotyping of Methylobacterium Species.</title>
        <authorList>
            <person name="Alessa O."/>
            <person name="Ogura Y."/>
            <person name="Fujitani Y."/>
            <person name="Takami H."/>
            <person name="Hayashi T."/>
            <person name="Sahin N."/>
            <person name="Tani A."/>
        </authorList>
    </citation>
    <scope>NUCLEOTIDE SEQUENCE</scope>
    <source>
        <strain evidence="2">LMG 23639</strain>
    </source>
</reference>
<dbReference type="Proteomes" id="UP001055102">
    <property type="component" value="Unassembled WGS sequence"/>
</dbReference>
<organism evidence="2 3">
    <name type="scientific">Methylobacterium jeotgali</name>
    <dbReference type="NCBI Taxonomy" id="381630"/>
    <lineage>
        <taxon>Bacteria</taxon>
        <taxon>Pseudomonadati</taxon>
        <taxon>Pseudomonadota</taxon>
        <taxon>Alphaproteobacteria</taxon>
        <taxon>Hyphomicrobiales</taxon>
        <taxon>Methylobacteriaceae</taxon>
        <taxon>Methylobacterium</taxon>
    </lineage>
</organism>
<feature type="chain" id="PRO_5046889213" description="DUF3617 family protein" evidence="1">
    <location>
        <begin position="24"/>
        <end position="165"/>
    </location>
</feature>
<name>A0ABQ4SVZ0_9HYPH</name>
<proteinExistence type="predicted"/>
<accession>A0ABQ4SVZ0</accession>
<reference evidence="2" key="2">
    <citation type="submission" date="2021-08" db="EMBL/GenBank/DDBJ databases">
        <authorList>
            <person name="Tani A."/>
            <person name="Ola A."/>
            <person name="Ogura Y."/>
            <person name="Katsura K."/>
            <person name="Hayashi T."/>
        </authorList>
    </citation>
    <scope>NUCLEOTIDE SEQUENCE</scope>
    <source>
        <strain evidence="2">LMG 23639</strain>
    </source>
</reference>
<evidence type="ECO:0000256" key="1">
    <source>
        <dbReference type="SAM" id="SignalP"/>
    </source>
</evidence>
<dbReference type="InterPro" id="IPR022061">
    <property type="entry name" value="DUF3617"/>
</dbReference>
<sequence>MRHTIVRLSLGAAMLAGSGLAMAAETLPARKAGLWESKTTSADANVTARQCIDEKTDQLAESTLGGLGTCSKRALVKTSTGYATESDCKIGPISASGKGTITGDFNSRIRIETTSVLTGIPNTKEPVTKSMVIEATWLGPCEKGQSPGDIILPDGKVVKMPVAPR</sequence>
<dbReference type="Pfam" id="PF12276">
    <property type="entry name" value="DUF3617"/>
    <property type="match status" value="1"/>
</dbReference>
<dbReference type="EMBL" id="BPQR01000019">
    <property type="protein sequence ID" value="GJE05871.1"/>
    <property type="molecule type" value="Genomic_DNA"/>
</dbReference>
<evidence type="ECO:0008006" key="4">
    <source>
        <dbReference type="Google" id="ProtNLM"/>
    </source>
</evidence>
<evidence type="ECO:0000313" key="2">
    <source>
        <dbReference type="EMBL" id="GJE05871.1"/>
    </source>
</evidence>
<keyword evidence="1" id="KW-0732">Signal</keyword>
<gene>
    <name evidence="2" type="ORF">AOPFMNJM_1177</name>
</gene>
<comment type="caution">
    <text evidence="2">The sequence shown here is derived from an EMBL/GenBank/DDBJ whole genome shotgun (WGS) entry which is preliminary data.</text>
</comment>
<evidence type="ECO:0000313" key="3">
    <source>
        <dbReference type="Proteomes" id="UP001055102"/>
    </source>
</evidence>
<feature type="signal peptide" evidence="1">
    <location>
        <begin position="1"/>
        <end position="23"/>
    </location>
</feature>
<dbReference type="RefSeq" id="WP_238274535.1">
    <property type="nucleotide sequence ID" value="NZ_BPQR01000019.1"/>
</dbReference>